<dbReference type="Proteomes" id="UP001076464">
    <property type="component" value="Unassembled WGS sequence"/>
</dbReference>
<evidence type="ECO:0000313" key="1">
    <source>
        <dbReference type="EMBL" id="MCY4746443.1"/>
    </source>
</evidence>
<gene>
    <name evidence="1" type="ORF">NYO99_15780</name>
</gene>
<keyword evidence="2" id="KW-1185">Reference proteome</keyword>
<evidence type="ECO:0000313" key="2">
    <source>
        <dbReference type="Proteomes" id="UP001076464"/>
    </source>
</evidence>
<reference evidence="1" key="1">
    <citation type="submission" date="2022-08" db="EMBL/GenBank/DDBJ databases">
        <title>Genome sequencing of Pelomonas sp. UHG3.</title>
        <authorList>
            <person name="So Y."/>
        </authorList>
    </citation>
    <scope>NUCLEOTIDE SEQUENCE</scope>
    <source>
        <strain evidence="1">UHG3</strain>
    </source>
</reference>
<protein>
    <submittedName>
        <fullName evidence="1">Recombinase family protein</fullName>
    </submittedName>
</protein>
<name>A0ACC6CDC7_9BURK</name>
<sequence length="193" mass="20986">MSRVFAYARVSTVEQLTENQRGEIAAAGYAVEPRRFVEEQVSGSVPASQRPGFVKLLERLEKGDTLVVTKLDRLGRDSIDVQQTVERFTREGIRLVVLQLGNLDLTSPAGELMVKMLAAVADFERALIIERTQAGLARAKAEGTKLGRPAKTTEVERSAIRDALAAGKSVSELARCYEVSRATIIAVRDGATA</sequence>
<organism evidence="1 2">
    <name type="scientific">Roseateles hydrophilus</name>
    <dbReference type="NCBI Taxonomy" id="2975054"/>
    <lineage>
        <taxon>Bacteria</taxon>
        <taxon>Pseudomonadati</taxon>
        <taxon>Pseudomonadota</taxon>
        <taxon>Betaproteobacteria</taxon>
        <taxon>Burkholderiales</taxon>
        <taxon>Sphaerotilaceae</taxon>
        <taxon>Roseateles</taxon>
    </lineage>
</organism>
<proteinExistence type="predicted"/>
<accession>A0ACC6CDC7</accession>
<comment type="caution">
    <text evidence="1">The sequence shown here is derived from an EMBL/GenBank/DDBJ whole genome shotgun (WGS) entry which is preliminary data.</text>
</comment>
<dbReference type="EMBL" id="JAPPUY010000004">
    <property type="protein sequence ID" value="MCY4746443.1"/>
    <property type="molecule type" value="Genomic_DNA"/>
</dbReference>